<dbReference type="PANTHER" id="PTHR43176:SF3">
    <property type="entry name" value="3-HYDROXYISOBUTYRYL-COA HYDROLASE, MITOCHONDRIAL"/>
    <property type="match status" value="1"/>
</dbReference>
<evidence type="ECO:0000256" key="3">
    <source>
        <dbReference type="ARBA" id="ARBA00022801"/>
    </source>
</evidence>
<organism evidence="5 6">
    <name type="scientific">Ottowia thiooxydans</name>
    <dbReference type="NCBI Taxonomy" id="219182"/>
    <lineage>
        <taxon>Bacteria</taxon>
        <taxon>Pseudomonadati</taxon>
        <taxon>Pseudomonadota</taxon>
        <taxon>Betaproteobacteria</taxon>
        <taxon>Burkholderiales</taxon>
        <taxon>Comamonadaceae</taxon>
        <taxon>Ottowia</taxon>
    </lineage>
</organism>
<evidence type="ECO:0000256" key="2">
    <source>
        <dbReference type="ARBA" id="ARBA00011915"/>
    </source>
</evidence>
<dbReference type="Proteomes" id="UP001549320">
    <property type="component" value="Unassembled WGS sequence"/>
</dbReference>
<gene>
    <name evidence="5" type="ORF">ABIE13_001170</name>
</gene>
<dbReference type="EC" id="3.1.2.4" evidence="2"/>
<evidence type="ECO:0000259" key="4">
    <source>
        <dbReference type="Pfam" id="PF16113"/>
    </source>
</evidence>
<dbReference type="EMBL" id="JBEPSH010000002">
    <property type="protein sequence ID" value="MET4576070.1"/>
    <property type="molecule type" value="Genomic_DNA"/>
</dbReference>
<reference evidence="5 6" key="1">
    <citation type="submission" date="2024-06" db="EMBL/GenBank/DDBJ databases">
        <title>Sorghum-associated microbial communities from plants grown in Nebraska, USA.</title>
        <authorList>
            <person name="Schachtman D."/>
        </authorList>
    </citation>
    <scope>NUCLEOTIDE SEQUENCE [LARGE SCALE GENOMIC DNA]</scope>
    <source>
        <strain evidence="5 6">2709</strain>
    </source>
</reference>
<name>A0ABV2Q4U9_9BURK</name>
<feature type="domain" description="Enoyl-CoA hydratase/isomerase" evidence="4">
    <location>
        <begin position="24"/>
        <end position="363"/>
    </location>
</feature>
<keyword evidence="3" id="KW-0378">Hydrolase</keyword>
<dbReference type="Gene3D" id="3.90.226.10">
    <property type="entry name" value="2-enoyl-CoA Hydratase, Chain A, domain 1"/>
    <property type="match status" value="1"/>
</dbReference>
<comment type="caution">
    <text evidence="5">The sequence shown here is derived from an EMBL/GenBank/DDBJ whole genome shotgun (WGS) entry which is preliminary data.</text>
</comment>
<dbReference type="InterPro" id="IPR029045">
    <property type="entry name" value="ClpP/crotonase-like_dom_sf"/>
</dbReference>
<evidence type="ECO:0000313" key="6">
    <source>
        <dbReference type="Proteomes" id="UP001549320"/>
    </source>
</evidence>
<dbReference type="InterPro" id="IPR045004">
    <property type="entry name" value="ECH_dom"/>
</dbReference>
<protein>
    <recommendedName>
        <fullName evidence="2">3-hydroxyisobutyryl-CoA hydrolase</fullName>
        <ecNumber evidence="2">3.1.2.4</ecNumber>
    </recommendedName>
</protein>
<accession>A0ABV2Q4U9</accession>
<dbReference type="Pfam" id="PF16113">
    <property type="entry name" value="ECH_2"/>
    <property type="match status" value="1"/>
</dbReference>
<comment type="catalytic activity">
    <reaction evidence="1">
        <text>3-hydroxy-2-methylpropanoyl-CoA + H2O = 3-hydroxy-2-methylpropanoate + CoA + H(+)</text>
        <dbReference type="Rhea" id="RHEA:20888"/>
        <dbReference type="ChEBI" id="CHEBI:11805"/>
        <dbReference type="ChEBI" id="CHEBI:15377"/>
        <dbReference type="ChEBI" id="CHEBI:15378"/>
        <dbReference type="ChEBI" id="CHEBI:57287"/>
        <dbReference type="ChEBI" id="CHEBI:57340"/>
        <dbReference type="EC" id="3.1.2.4"/>
    </reaction>
</comment>
<dbReference type="InterPro" id="IPR032259">
    <property type="entry name" value="HIBYL-CoA-H"/>
</dbReference>
<keyword evidence="6" id="KW-1185">Reference proteome</keyword>
<dbReference type="RefSeq" id="WP_354441930.1">
    <property type="nucleotide sequence ID" value="NZ_JBEPSH010000002.1"/>
</dbReference>
<proteinExistence type="predicted"/>
<sequence length="364" mass="38852">MSDQTTTSPVLFETIQTASGHRFGRATLNVPASLNALSLEMVDLLNPQLAAWAADPQIAAVILDAAGDKAFCAGGDVVGLVKAIRALPPGQVPPEAPAFFEREYQLDYLIHTYPKPFVCWGHGIVMGGGIGLMAGASHRVATPKTRMAMPEINIGLYPDVGGSWLLSRLPGKSGEFLALTAASINAADALFAGLADFLVPHEQHGALLQSVANASWQGEKESDGAQLSHLLEQLGQGTPVPHSPLRTHLDRINAVIGHDRLQDMAPRLSALAQDEDPWLAQAGSTFLKGSPTSAALGLELQRRAKHMSLAEVFQMELKASVGCCAHPDFPEGVRALLIDKDKSPRWTPATLAEVTPEWIEAHLK</sequence>
<dbReference type="NCBIfam" id="NF004127">
    <property type="entry name" value="PRK05617.1"/>
    <property type="match status" value="1"/>
</dbReference>
<evidence type="ECO:0000313" key="5">
    <source>
        <dbReference type="EMBL" id="MET4576070.1"/>
    </source>
</evidence>
<evidence type="ECO:0000256" key="1">
    <source>
        <dbReference type="ARBA" id="ARBA00001709"/>
    </source>
</evidence>
<dbReference type="PANTHER" id="PTHR43176">
    <property type="entry name" value="3-HYDROXYISOBUTYRYL-COA HYDROLASE-RELATED"/>
    <property type="match status" value="1"/>
</dbReference>
<dbReference type="CDD" id="cd06558">
    <property type="entry name" value="crotonase-like"/>
    <property type="match status" value="1"/>
</dbReference>
<dbReference type="SUPFAM" id="SSF52096">
    <property type="entry name" value="ClpP/crotonase"/>
    <property type="match status" value="1"/>
</dbReference>